<organism evidence="7 8">
    <name type="scientific">Sphingobium algorifonticola</name>
    <dbReference type="NCBI Taxonomy" id="2008318"/>
    <lineage>
        <taxon>Bacteria</taxon>
        <taxon>Pseudomonadati</taxon>
        <taxon>Pseudomonadota</taxon>
        <taxon>Alphaproteobacteria</taxon>
        <taxon>Sphingomonadales</taxon>
        <taxon>Sphingomonadaceae</taxon>
        <taxon>Sphingobium</taxon>
    </lineage>
</organism>
<dbReference type="SUPFAM" id="SSF53187">
    <property type="entry name" value="Zn-dependent exopeptidases"/>
    <property type="match status" value="1"/>
</dbReference>
<feature type="domain" description="Cytosol aminopeptidase" evidence="6">
    <location>
        <begin position="310"/>
        <end position="317"/>
    </location>
</feature>
<dbReference type="Pfam" id="PF21337">
    <property type="entry name" value="Peptidase_M17_N_1"/>
    <property type="match status" value="1"/>
</dbReference>
<dbReference type="OrthoDB" id="9809354at2"/>
<dbReference type="Pfam" id="PF00883">
    <property type="entry name" value="Peptidase_M17"/>
    <property type="match status" value="1"/>
</dbReference>
<dbReference type="Gene3D" id="3.40.220.10">
    <property type="entry name" value="Leucine Aminopeptidase, subunit E, domain 1"/>
    <property type="match status" value="1"/>
</dbReference>
<protein>
    <submittedName>
        <fullName evidence="7">Leucyl aminopeptidase family protein</fullName>
    </submittedName>
</protein>
<evidence type="ECO:0000313" key="7">
    <source>
        <dbReference type="EMBL" id="RVT39892.1"/>
    </source>
</evidence>
<comment type="similarity">
    <text evidence="1">Belongs to the peptidase M17 family.</text>
</comment>
<keyword evidence="3" id="KW-0645">Protease</keyword>
<dbReference type="InterPro" id="IPR043472">
    <property type="entry name" value="Macro_dom-like"/>
</dbReference>
<dbReference type="Proteomes" id="UP000282977">
    <property type="component" value="Unassembled WGS sequence"/>
</dbReference>
<evidence type="ECO:0000256" key="2">
    <source>
        <dbReference type="ARBA" id="ARBA00022438"/>
    </source>
</evidence>
<sequence length="465" mass="49037">MTNFADYLKADTGQPARTIHLVDPPGFETWLAAQPERARVAVAAQKFTAKGYEYAIIPGDRADEWAVVSGVANVAALSSWCLAKLAEVLPAGTYRLEGVGTGPAMLGWLTGQYRFDRYRREEQPQGPRILLTQDVRRIEPTILLAEAVALVRDMVNTPAADMGPPDLEQAAAAIAATHGARLDVTQGDALASGYPMIHAVGRAADRSFAPRLIELTWGDPAHPRIAIVGKGVCFDSGGLDIKPSAGMRLMKKDMGGAAHALALARLVMASRLPVHLHVLVPAVENAIGGNAFRPGDILATRKGISVEIGNTDAEGRLVLGDALTKAAEAGPELILDFATLTGAARVALGPDLPALFSNDDSLADGLIAAGSACDDALWRLPLWSGYGDMLKSDVADINNAGEGGFAGAITAALFLQRFVPDTVPWAHFDTFAWRATARPGRPKGGDALGLRAAFALLQGRYGRTG</sequence>
<dbReference type="EMBL" id="RZUL01000005">
    <property type="protein sequence ID" value="RVT39892.1"/>
    <property type="molecule type" value="Genomic_DNA"/>
</dbReference>
<accession>A0A437J5C8</accession>
<evidence type="ECO:0000313" key="8">
    <source>
        <dbReference type="Proteomes" id="UP000282977"/>
    </source>
</evidence>
<reference evidence="7 8" key="1">
    <citation type="submission" date="2019-01" db="EMBL/GenBank/DDBJ databases">
        <authorList>
            <person name="Chen W.-M."/>
        </authorList>
    </citation>
    <scope>NUCLEOTIDE SEQUENCE [LARGE SCALE GENOMIC DNA]</scope>
    <source>
        <strain evidence="7 8">TLA-22</strain>
    </source>
</reference>
<comment type="caution">
    <text evidence="7">The sequence shown here is derived from an EMBL/GenBank/DDBJ whole genome shotgun (WGS) entry which is preliminary data.</text>
</comment>
<dbReference type="Gene3D" id="3.40.630.10">
    <property type="entry name" value="Zn peptidases"/>
    <property type="match status" value="1"/>
</dbReference>
<dbReference type="PRINTS" id="PR00481">
    <property type="entry name" value="LAMNOPPTDASE"/>
</dbReference>
<keyword evidence="2 7" id="KW-0031">Aminopeptidase</keyword>
<proteinExistence type="inferred from homology"/>
<dbReference type="GO" id="GO:0005737">
    <property type="term" value="C:cytoplasm"/>
    <property type="evidence" value="ECO:0007669"/>
    <property type="project" value="InterPro"/>
</dbReference>
<keyword evidence="5" id="KW-0464">Manganese</keyword>
<dbReference type="GO" id="GO:0006508">
    <property type="term" value="P:proteolysis"/>
    <property type="evidence" value="ECO:0007669"/>
    <property type="project" value="UniProtKB-KW"/>
</dbReference>
<evidence type="ECO:0000256" key="3">
    <source>
        <dbReference type="ARBA" id="ARBA00022670"/>
    </source>
</evidence>
<dbReference type="PROSITE" id="PS00631">
    <property type="entry name" value="CYTOSOL_AP"/>
    <property type="match status" value="1"/>
</dbReference>
<gene>
    <name evidence="7" type="ORF">ENE74_14245</name>
</gene>
<dbReference type="RefSeq" id="WP_127691633.1">
    <property type="nucleotide sequence ID" value="NZ_RZUL01000005.1"/>
</dbReference>
<dbReference type="InterPro" id="IPR048816">
    <property type="entry name" value="Peptidase_M17_N_1"/>
</dbReference>
<dbReference type="CDD" id="cd00433">
    <property type="entry name" value="Peptidase_M17"/>
    <property type="match status" value="1"/>
</dbReference>
<dbReference type="PANTHER" id="PTHR11963:SF20">
    <property type="entry name" value="PEPTIDASE B"/>
    <property type="match status" value="1"/>
</dbReference>
<evidence type="ECO:0000256" key="4">
    <source>
        <dbReference type="ARBA" id="ARBA00022801"/>
    </source>
</evidence>
<dbReference type="InterPro" id="IPR011356">
    <property type="entry name" value="Leucine_aapep/pepB"/>
</dbReference>
<dbReference type="GO" id="GO:0070006">
    <property type="term" value="F:metalloaminopeptidase activity"/>
    <property type="evidence" value="ECO:0007669"/>
    <property type="project" value="InterPro"/>
</dbReference>
<dbReference type="PANTHER" id="PTHR11963">
    <property type="entry name" value="LEUCINE AMINOPEPTIDASE-RELATED"/>
    <property type="match status" value="1"/>
</dbReference>
<name>A0A437J5C8_9SPHN</name>
<keyword evidence="4" id="KW-0378">Hydrolase</keyword>
<evidence type="ECO:0000256" key="1">
    <source>
        <dbReference type="ARBA" id="ARBA00009528"/>
    </source>
</evidence>
<keyword evidence="8" id="KW-1185">Reference proteome</keyword>
<dbReference type="InterPro" id="IPR000819">
    <property type="entry name" value="Peptidase_M17_C"/>
</dbReference>
<evidence type="ECO:0000256" key="5">
    <source>
        <dbReference type="ARBA" id="ARBA00023211"/>
    </source>
</evidence>
<dbReference type="GO" id="GO:0030145">
    <property type="term" value="F:manganese ion binding"/>
    <property type="evidence" value="ECO:0007669"/>
    <property type="project" value="InterPro"/>
</dbReference>
<evidence type="ECO:0000259" key="6">
    <source>
        <dbReference type="PROSITE" id="PS00631"/>
    </source>
</evidence>
<dbReference type="AlphaFoldDB" id="A0A437J5C8"/>